<comment type="caution">
    <text evidence="1">The sequence shown here is derived from an EMBL/GenBank/DDBJ whole genome shotgun (WGS) entry which is preliminary data.</text>
</comment>
<reference evidence="1 2" key="1">
    <citation type="submission" date="2020-09" db="EMBL/GenBank/DDBJ databases">
        <title>Methylomonas albis sp. nov. and Methylomonas fluvii sp. nov.: Two cold-adapted methanotrophs from the River Elbe and an amended description of Methylovulum psychrotolerans strain Eb1.</title>
        <authorList>
            <person name="Bussmann I.K."/>
            <person name="Klings K.-W."/>
            <person name="Warnstedt J."/>
            <person name="Hoppert M."/>
            <person name="Saborowski A."/>
            <person name="Horn F."/>
            <person name="Liebner S."/>
        </authorList>
    </citation>
    <scope>NUCLEOTIDE SEQUENCE [LARGE SCALE GENOMIC DNA]</scope>
    <source>
        <strain evidence="1 2">EbA</strain>
    </source>
</reference>
<dbReference type="Gene3D" id="3.40.50.720">
    <property type="entry name" value="NAD(P)-binding Rossmann-like Domain"/>
    <property type="match status" value="1"/>
</dbReference>
<dbReference type="EMBL" id="JACXSS010000001">
    <property type="protein sequence ID" value="MBD9354947.1"/>
    <property type="molecule type" value="Genomic_DNA"/>
</dbReference>
<organism evidence="1 2">
    <name type="scientific">Methylomonas albis</name>
    <dbReference type="NCBI Taxonomy" id="1854563"/>
    <lineage>
        <taxon>Bacteria</taxon>
        <taxon>Pseudomonadati</taxon>
        <taxon>Pseudomonadota</taxon>
        <taxon>Gammaproteobacteria</taxon>
        <taxon>Methylococcales</taxon>
        <taxon>Methylococcaceae</taxon>
        <taxon>Methylomonas</taxon>
    </lineage>
</organism>
<dbReference type="Pfam" id="PF00106">
    <property type="entry name" value="adh_short"/>
    <property type="match status" value="1"/>
</dbReference>
<dbReference type="RefSeq" id="WP_192373293.1">
    <property type="nucleotide sequence ID" value="NZ_CAJHIV010000001.1"/>
</dbReference>
<dbReference type="InterPro" id="IPR052184">
    <property type="entry name" value="SDR_enzymes"/>
</dbReference>
<dbReference type="PRINTS" id="PR00081">
    <property type="entry name" value="GDHRDH"/>
</dbReference>
<dbReference type="InterPro" id="IPR002347">
    <property type="entry name" value="SDR_fam"/>
</dbReference>
<evidence type="ECO:0000313" key="1">
    <source>
        <dbReference type="EMBL" id="MBD9354947.1"/>
    </source>
</evidence>
<proteinExistence type="predicted"/>
<keyword evidence="2" id="KW-1185">Reference proteome</keyword>
<dbReference type="PANTHER" id="PTHR45458">
    <property type="entry name" value="SHORT-CHAIN DEHYDROGENASE/REDUCTASE SDR"/>
    <property type="match status" value="1"/>
</dbReference>
<dbReference type="Proteomes" id="UP000652176">
    <property type="component" value="Unassembled WGS sequence"/>
</dbReference>
<sequence length="231" mass="24878">MQTVLITGANRGLGLEFCRQYAAADYQVIAACRHPNQAEQLAGLAKQYPRIQIETLDVADFSQIDALATKLADRKIDVLLSNAGVYGDQADRGFGQLDYQTWANVLAVNVMAPLKLAEAFLPNVQCSDKRLIVALSSLMGSTTDNTSGGSILYRSSKAGLNAALKSLSIDLRLTAVGVLILHPGWVRTDMGGPNGLIDVEESVSGMRELIDNFSLADTGRFIKYDGSALPW</sequence>
<dbReference type="CDD" id="cd05325">
    <property type="entry name" value="carb_red_sniffer_like_SDR_c"/>
    <property type="match status" value="1"/>
</dbReference>
<gene>
    <name evidence="1" type="ORF">IE877_03460</name>
</gene>
<dbReference type="SUPFAM" id="SSF51735">
    <property type="entry name" value="NAD(P)-binding Rossmann-fold domains"/>
    <property type="match status" value="1"/>
</dbReference>
<evidence type="ECO:0000313" key="2">
    <source>
        <dbReference type="Proteomes" id="UP000652176"/>
    </source>
</evidence>
<accession>A0ABR9CVS6</accession>
<protein>
    <submittedName>
        <fullName evidence="1">SDR family oxidoreductase</fullName>
    </submittedName>
</protein>
<dbReference type="InterPro" id="IPR036291">
    <property type="entry name" value="NAD(P)-bd_dom_sf"/>
</dbReference>
<dbReference type="PANTHER" id="PTHR45458:SF1">
    <property type="entry name" value="SHORT CHAIN DEHYDROGENASE"/>
    <property type="match status" value="1"/>
</dbReference>
<name>A0ABR9CVS6_9GAMM</name>